<organism evidence="6 7">
    <name type="scientific">Eimeria maxima</name>
    <name type="common">Coccidian parasite</name>
    <dbReference type="NCBI Taxonomy" id="5804"/>
    <lineage>
        <taxon>Eukaryota</taxon>
        <taxon>Sar</taxon>
        <taxon>Alveolata</taxon>
        <taxon>Apicomplexa</taxon>
        <taxon>Conoidasida</taxon>
        <taxon>Coccidia</taxon>
        <taxon>Eucoccidiorida</taxon>
        <taxon>Eimeriorina</taxon>
        <taxon>Eimeriidae</taxon>
        <taxon>Eimeria</taxon>
    </lineage>
</organism>
<dbReference type="AlphaFoldDB" id="U6M579"/>
<dbReference type="Proteomes" id="UP000030763">
    <property type="component" value="Unassembled WGS sequence"/>
</dbReference>
<reference evidence="6" key="2">
    <citation type="submission" date="2013-10" db="EMBL/GenBank/DDBJ databases">
        <authorList>
            <person name="Aslett M."/>
        </authorList>
    </citation>
    <scope>NUCLEOTIDE SEQUENCE [LARGE SCALE GENOMIC DNA]</scope>
    <source>
        <strain evidence="6">Weybridge</strain>
    </source>
</reference>
<evidence type="ECO:0000313" key="6">
    <source>
        <dbReference type="EMBL" id="CDJ59176.1"/>
    </source>
</evidence>
<dbReference type="PANTHER" id="PTHR10527">
    <property type="entry name" value="IMPORTIN BETA"/>
    <property type="match status" value="1"/>
</dbReference>
<dbReference type="OrthoDB" id="543373at2759"/>
<keyword evidence="2" id="KW-0813">Transport</keyword>
<dbReference type="GO" id="GO:0005737">
    <property type="term" value="C:cytoplasm"/>
    <property type="evidence" value="ECO:0007669"/>
    <property type="project" value="UniProtKB-SubCell"/>
</dbReference>
<keyword evidence="5" id="KW-0653">Protein transport</keyword>
<name>U6M579_EIMMA</name>
<proteinExistence type="predicted"/>
<evidence type="ECO:0000256" key="5">
    <source>
        <dbReference type="ARBA" id="ARBA00022927"/>
    </source>
</evidence>
<dbReference type="Gene3D" id="1.25.10.10">
    <property type="entry name" value="Leucine-rich Repeat Variant"/>
    <property type="match status" value="1"/>
</dbReference>
<dbReference type="SUPFAM" id="SSF48371">
    <property type="entry name" value="ARM repeat"/>
    <property type="match status" value="1"/>
</dbReference>
<dbReference type="InterPro" id="IPR016024">
    <property type="entry name" value="ARM-type_fold"/>
</dbReference>
<dbReference type="GO" id="GO:0006606">
    <property type="term" value="P:protein import into nucleus"/>
    <property type="evidence" value="ECO:0007669"/>
    <property type="project" value="InterPro"/>
</dbReference>
<dbReference type="GeneID" id="25336016"/>
<gene>
    <name evidence="6" type="ORF">EMWEY_00020300</name>
</gene>
<keyword evidence="3" id="KW-0963">Cytoplasm</keyword>
<dbReference type="InterPro" id="IPR011989">
    <property type="entry name" value="ARM-like"/>
</dbReference>
<keyword evidence="7" id="KW-1185">Reference proteome</keyword>
<reference evidence="6" key="1">
    <citation type="submission" date="2013-10" db="EMBL/GenBank/DDBJ databases">
        <title>Genomic analysis of the causative agents of coccidiosis in chickens.</title>
        <authorList>
            <person name="Reid A.J."/>
            <person name="Blake D."/>
            <person name="Billington K."/>
            <person name="Browne H."/>
            <person name="Dunn M."/>
            <person name="Hung S."/>
            <person name="Kawahara F."/>
            <person name="Miranda-Saavedra D."/>
            <person name="Mourier T."/>
            <person name="Nagra H."/>
            <person name="Otto T.D."/>
            <person name="Rawlings N."/>
            <person name="Sanchez A."/>
            <person name="Sanders M."/>
            <person name="Subramaniam C."/>
            <person name="Tay Y."/>
            <person name="Dear P."/>
            <person name="Doerig C."/>
            <person name="Gruber A."/>
            <person name="Parkinson J."/>
            <person name="Shirley M."/>
            <person name="Wan K.L."/>
            <person name="Berriman M."/>
            <person name="Tomley F."/>
            <person name="Pain A."/>
        </authorList>
    </citation>
    <scope>NUCLEOTIDE SEQUENCE [LARGE SCALE GENOMIC DNA]</scope>
    <source>
        <strain evidence="6">Weybridge</strain>
    </source>
</reference>
<evidence type="ECO:0000256" key="1">
    <source>
        <dbReference type="ARBA" id="ARBA00004496"/>
    </source>
</evidence>
<evidence type="ECO:0000256" key="2">
    <source>
        <dbReference type="ARBA" id="ARBA00022448"/>
    </source>
</evidence>
<dbReference type="RefSeq" id="XP_013335824.1">
    <property type="nucleotide sequence ID" value="XM_013480370.1"/>
</dbReference>
<keyword evidence="4" id="KW-0677">Repeat</keyword>
<dbReference type="VEuPathDB" id="ToxoDB:EMWEY_00020300"/>
<accession>U6M579</accession>
<sequence>MLSKSPLQQLLPALAAAASAPEEEASSRQLAAVLVRRYAHSKFKDMKGNSDEKQQLVELVMRSLVDALSSGGPLTVRKAAAEAIGELWQHLPSTATINQTAPFGFIVNWLDAQQAQGHSAEEECLLWLLVDRLADVAEPEVYVQRTSQLVQKLNLTFQQLDVKKSAAGEEALQTLFVRTARWRAEEAEAKETKKTAVAAYCSLCPVVLQMITRQPCPELLAPLVSLAERGPQFFRDQHAALLGTVKTILANSASVQTEETGRMALQLAASAFLGAPKFSRKHMPLVDDLLMLLADAAAASPSDWEDLATWEAQAREEEAGEETLHSVALQLMADIASMLCSSSSSQDPGADAGPAEGGASSTGGLHVLAKLMNIFSLLVEQEDPRYSYTALELLALLLDDETCRPLLGPYVDKLTATCMAALKAVDARLRWQGLRCLGSMMENEEKWTRQVQQQHGEQLLSLLSEKSADDLSVRCRRQALLALASFLSGLAPEEGEEPSPETLAFVEPHLNGVLSKAVIAGCSSNDMQTQEFALALASALAKACGSAFIPHYPPFVAALRNLLGGDDPAGKQKVQQLLEDHSGRCLLQAAVEFAADLGAAVGKDVLRPVWWLMKDAPWLVERLHSLLLACEAVPAASAVFSSIMVCLAVAAPACGPELLQQMQPLMDIVLRKAQLSIQGRRLEIVGLRGVSSSGTLVRALCMQMGVAQEVGAASGSLNAGAELSEEGGVSQFRVQDKSGKQTIISINT</sequence>
<protein>
    <submittedName>
        <fullName evidence="6">Uncharacterized protein</fullName>
    </submittedName>
</protein>
<comment type="subcellular location">
    <subcellularLocation>
        <location evidence="1">Cytoplasm</location>
    </subcellularLocation>
</comment>
<feature type="non-terminal residue" evidence="6">
    <location>
        <position position="748"/>
    </location>
</feature>
<evidence type="ECO:0000256" key="3">
    <source>
        <dbReference type="ARBA" id="ARBA00022490"/>
    </source>
</evidence>
<evidence type="ECO:0000256" key="4">
    <source>
        <dbReference type="ARBA" id="ARBA00022737"/>
    </source>
</evidence>
<dbReference type="EMBL" id="HG720157">
    <property type="protein sequence ID" value="CDJ59176.1"/>
    <property type="molecule type" value="Genomic_DNA"/>
</dbReference>
<evidence type="ECO:0000313" key="7">
    <source>
        <dbReference type="Proteomes" id="UP000030763"/>
    </source>
</evidence>
<dbReference type="InterPro" id="IPR040122">
    <property type="entry name" value="Importin_beta"/>
</dbReference>